<feature type="domain" description="RNase H type-1" evidence="4">
    <location>
        <begin position="1"/>
        <end position="136"/>
    </location>
</feature>
<dbReference type="InterPro" id="IPR029033">
    <property type="entry name" value="His_PPase_superfam"/>
</dbReference>
<proteinExistence type="predicted"/>
<sequence length="358" mass="38136">MSAVLRVEADGGSRGNPGPAGFGAVVKDAATGEVLAEVAESIGRATNNVAEYRGLIAGLKAARAIDPGARVEVRMDSKLVVEQMSGRWQVKHADMRVLAQEARALAGGDVDFGWIPRAQNSHADRLANEAMDAAAAGKQWQRTAAPTGRPAAPANPDAPPTTIVLVRHGSTALTEQRRVSGRYGEDPALSERGRAEAVAAAACPDVVGADVVLSSTLRRSRETARAIADRLGLEVTVDPLWDETDFGDWDGLTAGEVVKRWPAEFAAWNESGSAAPPGGESLLTVERRVLQARDALLRRWAGQRVVLVTHGDPLRVLLRSVLGVGPQMQRRIHVDPGSRTLLRYRADGTSEVLAVNRL</sequence>
<dbReference type="SUPFAM" id="SSF53098">
    <property type="entry name" value="Ribonuclease H-like"/>
    <property type="match status" value="1"/>
</dbReference>
<name>A0A7Y9DP62_9ACTN</name>
<dbReference type="PIRSF" id="PIRSF036922">
    <property type="entry name" value="RNaseH_PGAM"/>
    <property type="match status" value="1"/>
</dbReference>
<dbReference type="GO" id="GO:0004619">
    <property type="term" value="F:phosphoglycerate mutase activity"/>
    <property type="evidence" value="ECO:0007669"/>
    <property type="project" value="UniProtKB-EC"/>
</dbReference>
<comment type="caution">
    <text evidence="5">The sequence shown here is derived from an EMBL/GenBank/DDBJ whole genome shotgun (WGS) entry which is preliminary data.</text>
</comment>
<dbReference type="AlphaFoldDB" id="A0A7Y9DP62"/>
<dbReference type="RefSeq" id="WP_179754475.1">
    <property type="nucleotide sequence ID" value="NZ_BAAAGN010000030.1"/>
</dbReference>
<dbReference type="InterPro" id="IPR012337">
    <property type="entry name" value="RNaseH-like_sf"/>
</dbReference>
<reference evidence="5 6" key="1">
    <citation type="submission" date="2020-07" db="EMBL/GenBank/DDBJ databases">
        <title>Sequencing the genomes of 1000 actinobacteria strains.</title>
        <authorList>
            <person name="Klenk H.-P."/>
        </authorList>
    </citation>
    <scope>NUCLEOTIDE SEQUENCE [LARGE SCALE GENOMIC DNA]</scope>
    <source>
        <strain evidence="5 6">DSM 7487</strain>
    </source>
</reference>
<dbReference type="InterPro" id="IPR013078">
    <property type="entry name" value="His_Pase_superF_clade-1"/>
</dbReference>
<evidence type="ECO:0000256" key="3">
    <source>
        <dbReference type="PIRSR" id="PIRSR613078-2"/>
    </source>
</evidence>
<feature type="binding site" evidence="3">
    <location>
        <position position="219"/>
    </location>
    <ligand>
        <name>substrate</name>
    </ligand>
</feature>
<feature type="active site" description="Proton donor/acceptor" evidence="2">
    <location>
        <position position="243"/>
    </location>
</feature>
<dbReference type="Gene3D" id="3.30.420.10">
    <property type="entry name" value="Ribonuclease H-like superfamily/Ribonuclease H"/>
    <property type="match status" value="1"/>
</dbReference>
<dbReference type="Pfam" id="PF13456">
    <property type="entry name" value="RVT_3"/>
    <property type="match status" value="1"/>
</dbReference>
<evidence type="ECO:0000256" key="2">
    <source>
        <dbReference type="PIRSR" id="PIRSR613078-1"/>
    </source>
</evidence>
<keyword evidence="5" id="KW-0413">Isomerase</keyword>
<feature type="active site" description="Proton donor/acceptor; for phosphatase activity" evidence="1">
    <location>
        <position position="243"/>
    </location>
</feature>
<dbReference type="InterPro" id="IPR014636">
    <property type="entry name" value="RNaseH/PGlycerate_mutase"/>
</dbReference>
<dbReference type="InterPro" id="IPR002156">
    <property type="entry name" value="RNaseH_domain"/>
</dbReference>
<dbReference type="Proteomes" id="UP000521922">
    <property type="component" value="Unassembled WGS sequence"/>
</dbReference>
<dbReference type="PANTHER" id="PTHR46387">
    <property type="entry name" value="POLYNUCLEOTIDYL TRANSFERASE, RIBONUCLEASE H-LIKE SUPERFAMILY PROTEIN"/>
    <property type="match status" value="1"/>
</dbReference>
<dbReference type="NCBIfam" id="NF005567">
    <property type="entry name" value="PRK07238.1"/>
    <property type="match status" value="1"/>
</dbReference>
<evidence type="ECO:0000256" key="1">
    <source>
        <dbReference type="PIRSR" id="PIRSR036922-1"/>
    </source>
</evidence>
<dbReference type="EC" id="5.4.2.12" evidence="5"/>
<evidence type="ECO:0000313" key="5">
    <source>
        <dbReference type="EMBL" id="NYD24221.1"/>
    </source>
</evidence>
<dbReference type="Gene3D" id="3.40.50.1240">
    <property type="entry name" value="Phosphoglycerate mutase-like"/>
    <property type="match status" value="1"/>
</dbReference>
<evidence type="ECO:0000313" key="6">
    <source>
        <dbReference type="Proteomes" id="UP000521922"/>
    </source>
</evidence>
<dbReference type="PANTHER" id="PTHR46387:SF2">
    <property type="entry name" value="RIBONUCLEASE HI"/>
    <property type="match status" value="1"/>
</dbReference>
<dbReference type="EMBL" id="JACCBB010000001">
    <property type="protein sequence ID" value="NYD24221.1"/>
    <property type="molecule type" value="Genomic_DNA"/>
</dbReference>
<dbReference type="GO" id="GO:0004523">
    <property type="term" value="F:RNA-DNA hybrid ribonuclease activity"/>
    <property type="evidence" value="ECO:0007669"/>
    <property type="project" value="InterPro"/>
</dbReference>
<dbReference type="SMART" id="SM00855">
    <property type="entry name" value="PGAM"/>
    <property type="match status" value="1"/>
</dbReference>
<dbReference type="Pfam" id="PF00300">
    <property type="entry name" value="His_Phos_1"/>
    <property type="match status" value="1"/>
</dbReference>
<evidence type="ECO:0000259" key="4">
    <source>
        <dbReference type="PROSITE" id="PS50879"/>
    </source>
</evidence>
<dbReference type="GO" id="GO:0003676">
    <property type="term" value="F:nucleic acid binding"/>
    <property type="evidence" value="ECO:0007669"/>
    <property type="project" value="InterPro"/>
</dbReference>
<dbReference type="PROSITE" id="PS50879">
    <property type="entry name" value="RNASE_H_1"/>
    <property type="match status" value="1"/>
</dbReference>
<keyword evidence="6" id="KW-1185">Reference proteome</keyword>
<organism evidence="5 6">
    <name type="scientific">Kineococcus aurantiacus</name>
    <dbReference type="NCBI Taxonomy" id="37633"/>
    <lineage>
        <taxon>Bacteria</taxon>
        <taxon>Bacillati</taxon>
        <taxon>Actinomycetota</taxon>
        <taxon>Actinomycetes</taxon>
        <taxon>Kineosporiales</taxon>
        <taxon>Kineosporiaceae</taxon>
        <taxon>Kineococcus</taxon>
    </lineage>
</organism>
<gene>
    <name evidence="5" type="ORF">BJ968_003761</name>
</gene>
<dbReference type="SUPFAM" id="SSF53254">
    <property type="entry name" value="Phosphoglycerate mutase-like"/>
    <property type="match status" value="1"/>
</dbReference>
<dbReference type="CDD" id="cd07067">
    <property type="entry name" value="HP_PGM_like"/>
    <property type="match status" value="1"/>
</dbReference>
<accession>A0A7Y9DP62</accession>
<feature type="active site" description="Tele-phosphohistidine intermediate" evidence="1">
    <location>
        <position position="168"/>
    </location>
</feature>
<dbReference type="InterPro" id="IPR036397">
    <property type="entry name" value="RNaseH_sf"/>
</dbReference>
<dbReference type="CDD" id="cd09279">
    <property type="entry name" value="RNase_HI_like"/>
    <property type="match status" value="1"/>
</dbReference>
<protein>
    <submittedName>
        <fullName evidence="5">Putative phosphoglycerate mutase</fullName>
        <ecNumber evidence="5">5.4.2.12</ecNumber>
    </submittedName>
</protein>